<dbReference type="NCBIfam" id="NF008183">
    <property type="entry name" value="PRK10933.1"/>
    <property type="match status" value="1"/>
</dbReference>
<name>A0A4Y8LFN2_9BACL</name>
<dbReference type="InterPro" id="IPR017853">
    <property type="entry name" value="GH"/>
</dbReference>
<evidence type="ECO:0000259" key="4">
    <source>
        <dbReference type="SMART" id="SM00642"/>
    </source>
</evidence>
<dbReference type="InterPro" id="IPR032091">
    <property type="entry name" value="Malt_amylase-like_C"/>
</dbReference>
<dbReference type="Gene3D" id="2.60.40.1180">
    <property type="entry name" value="Golgi alpha-mannosidase II"/>
    <property type="match status" value="1"/>
</dbReference>
<dbReference type="CDD" id="cd11333">
    <property type="entry name" value="AmyAc_SI_OligoGlu_DGase"/>
    <property type="match status" value="1"/>
</dbReference>
<dbReference type="FunFam" id="2.60.40.1180:FF:000007">
    <property type="entry name" value="Sucrose isomerase"/>
    <property type="match status" value="1"/>
</dbReference>
<protein>
    <submittedName>
        <fullName evidence="5">Alpha-glucosidase</fullName>
    </submittedName>
</protein>
<evidence type="ECO:0000313" key="6">
    <source>
        <dbReference type="Proteomes" id="UP000297776"/>
    </source>
</evidence>
<evidence type="ECO:0000256" key="3">
    <source>
        <dbReference type="ARBA" id="ARBA00023295"/>
    </source>
</evidence>
<dbReference type="PANTHER" id="PTHR10357">
    <property type="entry name" value="ALPHA-AMYLASE FAMILY MEMBER"/>
    <property type="match status" value="1"/>
</dbReference>
<accession>A0A4Y8LFN2</accession>
<gene>
    <name evidence="5" type="ORF">E2626_08620</name>
</gene>
<dbReference type="Pfam" id="PF16657">
    <property type="entry name" value="Malt_amylase_C"/>
    <property type="match status" value="1"/>
</dbReference>
<dbReference type="GO" id="GO:0004556">
    <property type="term" value="F:alpha-amylase activity"/>
    <property type="evidence" value="ECO:0007669"/>
    <property type="project" value="TreeGrafter"/>
</dbReference>
<dbReference type="RefSeq" id="WP_134381340.1">
    <property type="nucleotide sequence ID" value="NZ_SORX01000004.1"/>
</dbReference>
<dbReference type="AlphaFoldDB" id="A0A4Y8LFN2"/>
<dbReference type="FunFam" id="3.20.20.80:FF:000064">
    <property type="entry name" value="Oligo-1,6-glucosidase"/>
    <property type="match status" value="1"/>
</dbReference>
<dbReference type="SUPFAM" id="SSF51011">
    <property type="entry name" value="Glycosyl hydrolase domain"/>
    <property type="match status" value="1"/>
</dbReference>
<evidence type="ECO:0000256" key="2">
    <source>
        <dbReference type="ARBA" id="ARBA00022801"/>
    </source>
</evidence>
<dbReference type="InterPro" id="IPR045857">
    <property type="entry name" value="O16G_dom_2"/>
</dbReference>
<proteinExistence type="inferred from homology"/>
<dbReference type="Pfam" id="PF00128">
    <property type="entry name" value="Alpha-amylase"/>
    <property type="match status" value="1"/>
</dbReference>
<dbReference type="Gene3D" id="3.20.20.80">
    <property type="entry name" value="Glycosidases"/>
    <property type="match status" value="1"/>
</dbReference>
<dbReference type="GO" id="GO:0009313">
    <property type="term" value="P:oligosaccharide catabolic process"/>
    <property type="evidence" value="ECO:0007669"/>
    <property type="project" value="TreeGrafter"/>
</dbReference>
<evidence type="ECO:0000256" key="1">
    <source>
        <dbReference type="ARBA" id="ARBA00008061"/>
    </source>
</evidence>
<keyword evidence="6" id="KW-1185">Reference proteome</keyword>
<dbReference type="InterPro" id="IPR013780">
    <property type="entry name" value="Glyco_hydro_b"/>
</dbReference>
<dbReference type="PANTHER" id="PTHR10357:SF179">
    <property type="entry name" value="NEUTRAL AND BASIC AMINO ACID TRANSPORT PROTEIN RBAT"/>
    <property type="match status" value="1"/>
</dbReference>
<organism evidence="5 6">
    <name type="scientific">Jeotgalibacillus salarius</name>
    <dbReference type="NCBI Taxonomy" id="546023"/>
    <lineage>
        <taxon>Bacteria</taxon>
        <taxon>Bacillati</taxon>
        <taxon>Bacillota</taxon>
        <taxon>Bacilli</taxon>
        <taxon>Bacillales</taxon>
        <taxon>Caryophanaceae</taxon>
        <taxon>Jeotgalibacillus</taxon>
    </lineage>
</organism>
<comment type="caution">
    <text evidence="5">The sequence shown here is derived from an EMBL/GenBank/DDBJ whole genome shotgun (WGS) entry which is preliminary data.</text>
</comment>
<dbReference type="InterPro" id="IPR006047">
    <property type="entry name" value="GH13_cat_dom"/>
</dbReference>
<evidence type="ECO:0000313" key="5">
    <source>
        <dbReference type="EMBL" id="TFE01624.1"/>
    </source>
</evidence>
<dbReference type="SMART" id="SM00642">
    <property type="entry name" value="Aamy"/>
    <property type="match status" value="1"/>
</dbReference>
<sequence length="550" mass="64732">MKKTWWKEAVVYQVYWRSFYDSNGDGYGDLRGVLEKLDYIKNLGVDVIWLNPFYKSPDRDNGYDISDYESVMEKAGDMETFKELLHAIHDKGMKVIMDLVVNHTSDQHPWFLDSKSSKDHPKRDWYIWREGKKDGPPNNWRSYFEPSTWTKGDQTGEYYFHSFAKEQPDLNWENEEVRQEIYRMMRSWLDLGIDGFRMDVINLLAKEDGFPDAANPDHISYLADNPGIHEYLQEMNREVLTHYDVMTVGEIPFVNPETGLLYVHEDRNELDTLFHFQVADEMPVMDLPKYKEIQENWYKGVHEKGWNSQFLNNHDHTRQVTRYGNDGEFRVESAKLLGIMLHTLPGMPYVYQGEEIGMTGVRFDSIDDYNDIAMKNKYKEEVGKGRDPEEVFEDLLLLSRDNSRTPMQWNDQENAGFTNGEPWIKINPNYHEINVEKALEDQSSVFYTYQNLIELRKEHPVMVYGNYEDLSKGKEPLYMYKRTHQDVTWLVVLNHSDENLSAESPHTFSDTAARLVIGNYKVDAEARSVLPQKLELKPYEARVYELKTVD</sequence>
<dbReference type="EMBL" id="SORX01000004">
    <property type="protein sequence ID" value="TFE01624.1"/>
    <property type="molecule type" value="Genomic_DNA"/>
</dbReference>
<comment type="similarity">
    <text evidence="1">Belongs to the glycosyl hydrolase 13 family.</text>
</comment>
<dbReference type="FunFam" id="3.90.400.10:FF:000002">
    <property type="entry name" value="Sucrose isomerase"/>
    <property type="match status" value="1"/>
</dbReference>
<dbReference type="Proteomes" id="UP000297776">
    <property type="component" value="Unassembled WGS sequence"/>
</dbReference>
<dbReference type="Gene3D" id="3.90.400.10">
    <property type="entry name" value="Oligo-1,6-glucosidase, Domain 2"/>
    <property type="match status" value="1"/>
</dbReference>
<keyword evidence="3" id="KW-0326">Glycosidase</keyword>
<reference evidence="5 6" key="1">
    <citation type="submission" date="2019-03" db="EMBL/GenBank/DDBJ databases">
        <authorList>
            <person name="Yang Y."/>
        </authorList>
    </citation>
    <scope>NUCLEOTIDE SEQUENCE [LARGE SCALE GENOMIC DNA]</scope>
    <source>
        <strain evidence="5 6">ASL-1</strain>
    </source>
</reference>
<keyword evidence="2" id="KW-0378">Hydrolase</keyword>
<dbReference type="OrthoDB" id="9805159at2"/>
<dbReference type="SUPFAM" id="SSF51445">
    <property type="entry name" value="(Trans)glycosidases"/>
    <property type="match status" value="1"/>
</dbReference>
<feature type="domain" description="Glycosyl hydrolase family 13 catalytic" evidence="4">
    <location>
        <begin position="13"/>
        <end position="404"/>
    </location>
</feature>